<dbReference type="Proteomes" id="UP000249829">
    <property type="component" value="Unassembled WGS sequence"/>
</dbReference>
<dbReference type="EMBL" id="KZ825215">
    <property type="protein sequence ID" value="PYI14298.1"/>
    <property type="molecule type" value="Genomic_DNA"/>
</dbReference>
<dbReference type="GO" id="GO:0060070">
    <property type="term" value="P:canonical Wnt signaling pathway"/>
    <property type="evidence" value="ECO:0007669"/>
    <property type="project" value="TreeGrafter"/>
</dbReference>
<dbReference type="OMA" id="GMKVMRC"/>
<dbReference type="InterPro" id="IPR011042">
    <property type="entry name" value="6-blade_b-propeller_TolB-like"/>
</dbReference>
<dbReference type="SUPFAM" id="SSF63825">
    <property type="entry name" value="YWTD domain"/>
    <property type="match status" value="1"/>
</dbReference>
<dbReference type="PANTHER" id="PTHR46513:SF13">
    <property type="entry name" value="EGF-LIKE DOMAIN-CONTAINING PROTEIN"/>
    <property type="match status" value="1"/>
</dbReference>
<accession>A0A2V5GT48</accession>
<protein>
    <submittedName>
        <fullName evidence="1">YWTD domain-containing protein</fullName>
    </submittedName>
</protein>
<reference evidence="1 2" key="1">
    <citation type="submission" date="2018-02" db="EMBL/GenBank/DDBJ databases">
        <title>The genomes of Aspergillus section Nigri reveals drivers in fungal speciation.</title>
        <authorList>
            <consortium name="DOE Joint Genome Institute"/>
            <person name="Vesth T.C."/>
            <person name="Nybo J."/>
            <person name="Theobald S."/>
            <person name="Brandl J."/>
            <person name="Frisvad J.C."/>
            <person name="Nielsen K.F."/>
            <person name="Lyhne E.K."/>
            <person name="Kogle M.E."/>
            <person name="Kuo A."/>
            <person name="Riley R."/>
            <person name="Clum A."/>
            <person name="Nolan M."/>
            <person name="Lipzen A."/>
            <person name="Salamov A."/>
            <person name="Henrissat B."/>
            <person name="Wiebenga A."/>
            <person name="De vries R.P."/>
            <person name="Grigoriev I.V."/>
            <person name="Mortensen U.H."/>
            <person name="Andersen M.R."/>
            <person name="Baker S.E."/>
        </authorList>
    </citation>
    <scope>NUCLEOTIDE SEQUENCE [LARGE SCALE GENOMIC DNA]</scope>
    <source>
        <strain evidence="1 2">CBS 115571</strain>
    </source>
</reference>
<dbReference type="GO" id="GO:0005886">
    <property type="term" value="C:plasma membrane"/>
    <property type="evidence" value="ECO:0007669"/>
    <property type="project" value="TreeGrafter"/>
</dbReference>
<evidence type="ECO:0000313" key="2">
    <source>
        <dbReference type="Proteomes" id="UP000249829"/>
    </source>
</evidence>
<dbReference type="STRING" id="1450538.A0A2V5GT48"/>
<proteinExistence type="predicted"/>
<dbReference type="InterPro" id="IPR050778">
    <property type="entry name" value="Cueball_EGF_LRP_Nidogen"/>
</dbReference>
<sequence length="313" mass="34256">MAPRPPLPQPSTPRLYFLDVGISTSELNGRLLTCKPDGSDLRELITQINTMPDGIAIDAARQHIYWTNMGVPSADDGSIQRCDLSGQNIMTIVPKGHTHTPKQMTIAPRSQKLYWSDREGRRVMRANLDGSKVEVLYRAVSSNGTDTPAVYDWCVGIAVDEEAGLVYWTQKGPSKGNQGRIFRMGIERKEAESVERRTDVECLLEGLPEPIDLELDHATGTLYWTDRGDPPRGNTVNAVVLADLAASKHKLEPKILVRKLHEGIGIALDVENQRMFFGDLGGSLYCANLDGSCKSTVLPDIGGAITGLAYVGL</sequence>
<gene>
    <name evidence="1" type="ORF">BO99DRAFT_450570</name>
</gene>
<keyword evidence="2" id="KW-1185">Reference proteome</keyword>
<dbReference type="PANTHER" id="PTHR46513">
    <property type="entry name" value="VITELLOGENIN RECEPTOR-LIKE PROTEIN-RELATED-RELATED"/>
    <property type="match status" value="1"/>
</dbReference>
<dbReference type="AlphaFoldDB" id="A0A2V5GT48"/>
<organism evidence="1 2">
    <name type="scientific">Aspergillus violaceofuscus (strain CBS 115571)</name>
    <dbReference type="NCBI Taxonomy" id="1450538"/>
    <lineage>
        <taxon>Eukaryota</taxon>
        <taxon>Fungi</taxon>
        <taxon>Dikarya</taxon>
        <taxon>Ascomycota</taxon>
        <taxon>Pezizomycotina</taxon>
        <taxon>Eurotiomycetes</taxon>
        <taxon>Eurotiomycetidae</taxon>
        <taxon>Eurotiales</taxon>
        <taxon>Aspergillaceae</taxon>
        <taxon>Aspergillus</taxon>
    </lineage>
</organism>
<dbReference type="InterPro" id="IPR000033">
    <property type="entry name" value="LDLR_classB_rpt"/>
</dbReference>
<dbReference type="SMART" id="SM00135">
    <property type="entry name" value="LY"/>
    <property type="match status" value="5"/>
</dbReference>
<dbReference type="Gene3D" id="2.120.10.30">
    <property type="entry name" value="TolB, C-terminal domain"/>
    <property type="match status" value="2"/>
</dbReference>
<name>A0A2V5GT48_ASPV1</name>
<evidence type="ECO:0000313" key="1">
    <source>
        <dbReference type="EMBL" id="PYI14298.1"/>
    </source>
</evidence>